<dbReference type="InterPro" id="IPR044878">
    <property type="entry name" value="UbiA_sf"/>
</dbReference>
<evidence type="ECO:0000256" key="4">
    <source>
        <dbReference type="ARBA" id="ARBA00023136"/>
    </source>
</evidence>
<dbReference type="GO" id="GO:0016765">
    <property type="term" value="F:transferase activity, transferring alkyl or aryl (other than methyl) groups"/>
    <property type="evidence" value="ECO:0007669"/>
    <property type="project" value="InterPro"/>
</dbReference>
<evidence type="ECO:0000313" key="7">
    <source>
        <dbReference type="Proteomes" id="UP000439903"/>
    </source>
</evidence>
<feature type="transmembrane region" description="Helical" evidence="5">
    <location>
        <begin position="252"/>
        <end position="279"/>
    </location>
</feature>
<keyword evidence="7" id="KW-1185">Reference proteome</keyword>
<dbReference type="Pfam" id="PF01040">
    <property type="entry name" value="UbiA"/>
    <property type="match status" value="1"/>
</dbReference>
<dbReference type="PANTHER" id="PTHR42723:SF1">
    <property type="entry name" value="CHLOROPHYLL SYNTHASE, CHLOROPLASTIC"/>
    <property type="match status" value="1"/>
</dbReference>
<evidence type="ECO:0000313" key="6">
    <source>
        <dbReference type="EMBL" id="KAF0510698.1"/>
    </source>
</evidence>
<feature type="transmembrane region" description="Helical" evidence="5">
    <location>
        <begin position="82"/>
        <end position="99"/>
    </location>
</feature>
<keyword evidence="6" id="KW-0808">Transferase</keyword>
<reference evidence="6 7" key="1">
    <citation type="journal article" date="2019" name="Environ. Microbiol.">
        <title>At the nexus of three kingdoms: the genome of the mycorrhizal fungus Gigaspora margarita provides insights into plant, endobacterial and fungal interactions.</title>
        <authorList>
            <person name="Venice F."/>
            <person name="Ghignone S."/>
            <person name="Salvioli di Fossalunga A."/>
            <person name="Amselem J."/>
            <person name="Novero M."/>
            <person name="Xianan X."/>
            <person name="Sedzielewska Toro K."/>
            <person name="Morin E."/>
            <person name="Lipzen A."/>
            <person name="Grigoriev I.V."/>
            <person name="Henrissat B."/>
            <person name="Martin F.M."/>
            <person name="Bonfante P."/>
        </authorList>
    </citation>
    <scope>NUCLEOTIDE SEQUENCE [LARGE SCALE GENOMIC DNA]</scope>
    <source>
        <strain evidence="6 7">BEG34</strain>
    </source>
</reference>
<comment type="caution">
    <text evidence="6">The sequence shown here is derived from an EMBL/GenBank/DDBJ whole genome shotgun (WGS) entry which is preliminary data.</text>
</comment>
<comment type="subcellular location">
    <subcellularLocation>
        <location evidence="1">Membrane</location>
        <topology evidence="1">Multi-pass membrane protein</topology>
    </subcellularLocation>
</comment>
<feature type="transmembrane region" description="Helical" evidence="5">
    <location>
        <begin position="312"/>
        <end position="332"/>
    </location>
</feature>
<dbReference type="InterPro" id="IPR000537">
    <property type="entry name" value="UbiA_prenyltransferase"/>
</dbReference>
<feature type="transmembrane region" description="Helical" evidence="5">
    <location>
        <begin position="211"/>
        <end position="231"/>
    </location>
</feature>
<dbReference type="PANTHER" id="PTHR42723">
    <property type="entry name" value="CHLOROPHYLL SYNTHASE"/>
    <property type="match status" value="1"/>
</dbReference>
<accession>A0A8H4ELB0</accession>
<proteinExistence type="predicted"/>
<dbReference type="Proteomes" id="UP000439903">
    <property type="component" value="Unassembled WGS sequence"/>
</dbReference>
<evidence type="ECO:0000256" key="3">
    <source>
        <dbReference type="ARBA" id="ARBA00022989"/>
    </source>
</evidence>
<evidence type="ECO:0000256" key="1">
    <source>
        <dbReference type="ARBA" id="ARBA00004141"/>
    </source>
</evidence>
<name>A0A8H4ELB0_GIGMA</name>
<sequence length="368" mass="42263">MRKTSSKYFYSISQLFTNIKTVIHNEALIIYRVSISDWTTTIIPTSFMLIGAFYVRLFSSIANPINNFSPIVVIKEFGFPRLLKILLYFTTFVMVANWHNQLNNKEEDLINKPHRPIPSGLITVEGAKYRTVAISIIHPIVGYFVGGFGSLFGALLWLGWIMLYMKFDIHSNALSKNLYTAFGSWIQLVTTYHLIVGTKLNINDWWGHEPSMFNLVIFFFFLTTIHIQDFGDQDGDMLVGRKPFPLLIGDTVCRSLTTPLLFISAILIGGSARCLLHYYNLLHVYKNYDIIENSQLSLFKTTIGNMPMKAKFIFIEKVIMVMIACICTRLFTHRCPKQDQFTYNICYGGLYVAVCFYYGMCINGVIEY</sequence>
<evidence type="ECO:0000256" key="5">
    <source>
        <dbReference type="SAM" id="Phobius"/>
    </source>
</evidence>
<keyword evidence="2 5" id="KW-0812">Transmembrane</keyword>
<evidence type="ECO:0000256" key="2">
    <source>
        <dbReference type="ARBA" id="ARBA00022692"/>
    </source>
</evidence>
<dbReference type="OrthoDB" id="1393842at2759"/>
<organism evidence="6 7">
    <name type="scientific">Gigaspora margarita</name>
    <dbReference type="NCBI Taxonomy" id="4874"/>
    <lineage>
        <taxon>Eukaryota</taxon>
        <taxon>Fungi</taxon>
        <taxon>Fungi incertae sedis</taxon>
        <taxon>Mucoromycota</taxon>
        <taxon>Glomeromycotina</taxon>
        <taxon>Glomeromycetes</taxon>
        <taxon>Diversisporales</taxon>
        <taxon>Gigasporaceae</taxon>
        <taxon>Gigaspora</taxon>
    </lineage>
</organism>
<dbReference type="AlphaFoldDB" id="A0A8H4ELB0"/>
<feature type="transmembrane region" description="Helical" evidence="5">
    <location>
        <begin position="177"/>
        <end position="196"/>
    </location>
</feature>
<gene>
    <name evidence="6" type="ORF">F8M41_018421</name>
</gene>
<protein>
    <submittedName>
        <fullName evidence="6">Prenyltransferase UbiA</fullName>
    </submittedName>
</protein>
<keyword evidence="3 5" id="KW-1133">Transmembrane helix</keyword>
<dbReference type="Gene3D" id="1.10.357.140">
    <property type="entry name" value="UbiA prenyltransferase"/>
    <property type="match status" value="1"/>
</dbReference>
<feature type="transmembrane region" description="Helical" evidence="5">
    <location>
        <begin position="344"/>
        <end position="366"/>
    </location>
</feature>
<dbReference type="InterPro" id="IPR050475">
    <property type="entry name" value="Prenyltransferase_related"/>
</dbReference>
<feature type="transmembrane region" description="Helical" evidence="5">
    <location>
        <begin position="42"/>
        <end position="61"/>
    </location>
</feature>
<keyword evidence="4 5" id="KW-0472">Membrane</keyword>
<dbReference type="GO" id="GO:0016020">
    <property type="term" value="C:membrane"/>
    <property type="evidence" value="ECO:0007669"/>
    <property type="project" value="UniProtKB-SubCell"/>
</dbReference>
<feature type="transmembrane region" description="Helical" evidence="5">
    <location>
        <begin position="140"/>
        <end position="165"/>
    </location>
</feature>
<dbReference type="EMBL" id="WTPW01000447">
    <property type="protein sequence ID" value="KAF0510698.1"/>
    <property type="molecule type" value="Genomic_DNA"/>
</dbReference>